<evidence type="ECO:0000256" key="2">
    <source>
        <dbReference type="ARBA" id="ARBA00004777"/>
    </source>
</evidence>
<organism evidence="9 10">
    <name type="scientific">Trichogramma kaykai</name>
    <dbReference type="NCBI Taxonomy" id="54128"/>
    <lineage>
        <taxon>Eukaryota</taxon>
        <taxon>Metazoa</taxon>
        <taxon>Ecdysozoa</taxon>
        <taxon>Arthropoda</taxon>
        <taxon>Hexapoda</taxon>
        <taxon>Insecta</taxon>
        <taxon>Pterygota</taxon>
        <taxon>Neoptera</taxon>
        <taxon>Endopterygota</taxon>
        <taxon>Hymenoptera</taxon>
        <taxon>Apocrita</taxon>
        <taxon>Proctotrupomorpha</taxon>
        <taxon>Chalcidoidea</taxon>
        <taxon>Trichogrammatidae</taxon>
        <taxon>Trichogramma</taxon>
    </lineage>
</organism>
<dbReference type="SUPFAM" id="SSF51730">
    <property type="entry name" value="FAD-linked oxidoreductase"/>
    <property type="match status" value="1"/>
</dbReference>
<feature type="region of interest" description="Disordered" evidence="8">
    <location>
        <begin position="1"/>
        <end position="26"/>
    </location>
</feature>
<dbReference type="GO" id="GO:0004489">
    <property type="term" value="F:methylenetetrahydrofolate reductase [NAD(P)H] activity"/>
    <property type="evidence" value="ECO:0007669"/>
    <property type="project" value="UniProtKB-ARBA"/>
</dbReference>
<name>A0ABD2WBS7_9HYME</name>
<evidence type="ECO:0000256" key="3">
    <source>
        <dbReference type="ARBA" id="ARBA00006743"/>
    </source>
</evidence>
<dbReference type="InterPro" id="IPR029041">
    <property type="entry name" value="FAD-linked_oxidoreductase-like"/>
</dbReference>
<dbReference type="InterPro" id="IPR003171">
    <property type="entry name" value="Mehydrof_redctse-like"/>
</dbReference>
<protein>
    <recommendedName>
        <fullName evidence="11">Methylenetetrahydrofolate reductase (NAD(P)H)</fullName>
    </recommendedName>
</protein>
<reference evidence="9 10" key="1">
    <citation type="journal article" date="2024" name="bioRxiv">
        <title>A reference genome for Trichogramma kaykai: A tiny desert-dwelling parasitoid wasp with competing sex-ratio distorters.</title>
        <authorList>
            <person name="Culotta J."/>
            <person name="Lindsey A.R."/>
        </authorList>
    </citation>
    <scope>NUCLEOTIDE SEQUENCE [LARGE SCALE GENOMIC DNA]</scope>
    <source>
        <strain evidence="9 10">KSX58</strain>
    </source>
</reference>
<keyword evidence="6" id="KW-0560">Oxidoreductase</keyword>
<accession>A0ABD2WBS7</accession>
<dbReference type="PANTHER" id="PTHR45754:SF3">
    <property type="entry name" value="METHYLENETETRAHYDROFOLATE REDUCTASE (NADPH)"/>
    <property type="match status" value="1"/>
</dbReference>
<comment type="caution">
    <text evidence="9">The sequence shown here is derived from an EMBL/GenBank/DDBJ whole genome shotgun (WGS) entry which is preliminary data.</text>
</comment>
<keyword evidence="10" id="KW-1185">Reference proteome</keyword>
<evidence type="ECO:0000256" key="4">
    <source>
        <dbReference type="ARBA" id="ARBA00022630"/>
    </source>
</evidence>
<dbReference type="Gene3D" id="3.20.20.220">
    <property type="match status" value="1"/>
</dbReference>
<evidence type="ECO:0000256" key="8">
    <source>
        <dbReference type="SAM" id="MobiDB-lite"/>
    </source>
</evidence>
<gene>
    <name evidence="9" type="ORF">TKK_014943</name>
</gene>
<evidence type="ECO:0000313" key="10">
    <source>
        <dbReference type="Proteomes" id="UP001627154"/>
    </source>
</evidence>
<dbReference type="CDD" id="cd00537">
    <property type="entry name" value="MTHFR"/>
    <property type="match status" value="1"/>
</dbReference>
<evidence type="ECO:0000256" key="7">
    <source>
        <dbReference type="RuleBase" id="RU004254"/>
    </source>
</evidence>
<sequence length="352" mass="40108">MRRQVLLPDQSLTSSDNDDNDDNVEGDCRRADIVDRPSTVAATESVNLARSIESKIINKDYFCSYELFPTDAPDVYHRFFQVCKPLFYALTWHDDYNTIKLDKELGKSLKCAEKFPANTLLHLVAKGLTRNLADKILNHVLRLGIVNIFILQGGTKNINSVLKFSSKSTFLMLDTSSQEGDFIYASDLVSFVRDRFGRRFSICVAGYPEMHQSSLSKELDLFYLKNKVESGADFIITQVIFESRVFTDFVNDCQAMGIKVPIIPGLFPFETYRELERMTKLCKVKIPSWLSEKLLPIGGDDEAVRRLGVEITLKIIKEMRLSGISYGYHLFTLNRSKLVCEIHKQLNTNGLQ</sequence>
<dbReference type="Pfam" id="PF02219">
    <property type="entry name" value="MTHFR"/>
    <property type="match status" value="1"/>
</dbReference>
<proteinExistence type="inferred from homology"/>
<dbReference type="AlphaFoldDB" id="A0ABD2WBS7"/>
<evidence type="ECO:0000256" key="5">
    <source>
        <dbReference type="ARBA" id="ARBA00022827"/>
    </source>
</evidence>
<comment type="pathway">
    <text evidence="2 7">One-carbon metabolism; tetrahydrofolate interconversion.</text>
</comment>
<evidence type="ECO:0008006" key="11">
    <source>
        <dbReference type="Google" id="ProtNLM"/>
    </source>
</evidence>
<evidence type="ECO:0000313" key="9">
    <source>
        <dbReference type="EMBL" id="KAL3390129.1"/>
    </source>
</evidence>
<evidence type="ECO:0000256" key="6">
    <source>
        <dbReference type="ARBA" id="ARBA00023002"/>
    </source>
</evidence>
<dbReference type="Proteomes" id="UP001627154">
    <property type="component" value="Unassembled WGS sequence"/>
</dbReference>
<dbReference type="PANTHER" id="PTHR45754">
    <property type="entry name" value="METHYLENETETRAHYDROFOLATE REDUCTASE"/>
    <property type="match status" value="1"/>
</dbReference>
<comment type="similarity">
    <text evidence="3">Belongs to the methylenetetrahydrofolate reductase family.</text>
</comment>
<dbReference type="EMBL" id="JBJJXI010000121">
    <property type="protein sequence ID" value="KAL3390129.1"/>
    <property type="molecule type" value="Genomic_DNA"/>
</dbReference>
<evidence type="ECO:0000256" key="1">
    <source>
        <dbReference type="ARBA" id="ARBA00001974"/>
    </source>
</evidence>
<feature type="compositionally biased region" description="Acidic residues" evidence="8">
    <location>
        <begin position="16"/>
        <end position="25"/>
    </location>
</feature>
<keyword evidence="4" id="KW-0285">Flavoprotein</keyword>
<keyword evidence="5" id="KW-0274">FAD</keyword>
<comment type="cofactor">
    <cofactor evidence="1">
        <name>FAD</name>
        <dbReference type="ChEBI" id="CHEBI:57692"/>
    </cofactor>
</comment>